<reference evidence="6" key="1">
    <citation type="journal article" date="2018" name="Nat. Microbiol.">
        <title>Leveraging single-cell genomics to expand the fungal tree of life.</title>
        <authorList>
            <person name="Ahrendt S.R."/>
            <person name="Quandt C.A."/>
            <person name="Ciobanu D."/>
            <person name="Clum A."/>
            <person name="Salamov A."/>
            <person name="Andreopoulos B."/>
            <person name="Cheng J.F."/>
            <person name="Woyke T."/>
            <person name="Pelin A."/>
            <person name="Henrissat B."/>
            <person name="Reynolds N.K."/>
            <person name="Benny G.L."/>
            <person name="Smith M.E."/>
            <person name="James T.Y."/>
            <person name="Grigoriev I.V."/>
        </authorList>
    </citation>
    <scope>NUCLEOTIDE SEQUENCE [LARGE SCALE GENOMIC DNA]</scope>
    <source>
        <strain evidence="6">RSA 468</strain>
    </source>
</reference>
<dbReference type="Gene3D" id="3.30.70.330">
    <property type="match status" value="3"/>
</dbReference>
<dbReference type="InterPro" id="IPR050825">
    <property type="entry name" value="RBM42_RBP45_47-like"/>
</dbReference>
<gene>
    <name evidence="5" type="ORF">BJ085DRAFT_6202</name>
</gene>
<evidence type="ECO:0000259" key="4">
    <source>
        <dbReference type="PROSITE" id="PS50102"/>
    </source>
</evidence>
<name>A0A4P9ZS70_9FUNG</name>
<feature type="domain" description="RRM" evidence="4">
    <location>
        <begin position="119"/>
        <end position="198"/>
    </location>
</feature>
<dbReference type="PROSITE" id="PS50102">
    <property type="entry name" value="RRM"/>
    <property type="match status" value="3"/>
</dbReference>
<evidence type="ECO:0000313" key="5">
    <source>
        <dbReference type="EMBL" id="RKP36038.1"/>
    </source>
</evidence>
<dbReference type="InterPro" id="IPR012677">
    <property type="entry name" value="Nucleotide-bd_a/b_plait_sf"/>
</dbReference>
<feature type="non-terminal residue" evidence="5">
    <location>
        <position position="321"/>
    </location>
</feature>
<proteinExistence type="predicted"/>
<dbReference type="SUPFAM" id="SSF54928">
    <property type="entry name" value="RNA-binding domain, RBD"/>
    <property type="match status" value="2"/>
</dbReference>
<dbReference type="STRING" id="215637.A0A4P9ZS70"/>
<dbReference type="GO" id="GO:0003729">
    <property type="term" value="F:mRNA binding"/>
    <property type="evidence" value="ECO:0007669"/>
    <property type="project" value="InterPro"/>
</dbReference>
<dbReference type="EMBL" id="ML002730">
    <property type="protein sequence ID" value="RKP36038.1"/>
    <property type="molecule type" value="Genomic_DNA"/>
</dbReference>
<feature type="domain" description="RRM" evidence="4">
    <location>
        <begin position="233"/>
        <end position="305"/>
    </location>
</feature>
<dbReference type="PANTHER" id="PTHR47640">
    <property type="entry name" value="TRNA SELENOCYSTEINE 1-ASSOCIATED PROTEIN 1-RELATED-RELATED"/>
    <property type="match status" value="1"/>
</dbReference>
<dbReference type="PANTHER" id="PTHR47640:SF10">
    <property type="entry name" value="TRNA SELENOCYSTEINE 1-ASSOCIATED PROTEIN 1-RELATED"/>
    <property type="match status" value="1"/>
</dbReference>
<evidence type="ECO:0000256" key="3">
    <source>
        <dbReference type="PROSITE-ProRule" id="PRU00176"/>
    </source>
</evidence>
<dbReference type="InterPro" id="IPR000504">
    <property type="entry name" value="RRM_dom"/>
</dbReference>
<evidence type="ECO:0000256" key="1">
    <source>
        <dbReference type="ARBA" id="ARBA00022737"/>
    </source>
</evidence>
<dbReference type="CDD" id="cd12344">
    <property type="entry name" value="RRM1_SECp43_like"/>
    <property type="match status" value="1"/>
</dbReference>
<evidence type="ECO:0000256" key="2">
    <source>
        <dbReference type="ARBA" id="ARBA00022884"/>
    </source>
</evidence>
<accession>A0A4P9ZS70</accession>
<dbReference type="SMART" id="SM00360">
    <property type="entry name" value="RRM"/>
    <property type="match status" value="3"/>
</dbReference>
<keyword evidence="2 3" id="KW-0694">RNA-binding</keyword>
<dbReference type="GO" id="GO:0006376">
    <property type="term" value="P:mRNA splice site recognition"/>
    <property type="evidence" value="ECO:0007669"/>
    <property type="project" value="TreeGrafter"/>
</dbReference>
<dbReference type="GO" id="GO:0005829">
    <property type="term" value="C:cytosol"/>
    <property type="evidence" value="ECO:0007669"/>
    <property type="project" value="TreeGrafter"/>
</dbReference>
<feature type="non-terminal residue" evidence="5">
    <location>
        <position position="1"/>
    </location>
</feature>
<sequence>PAAGASPVAESNPKATLWMGDLEPWMDQNYLRTTWYNMGEQVNVKTIFNRSTGTPANYCFIEFPEVNACSKALATYNGTYIPATQKIFRLNWATGNQPGGSPTAGPVDAHVAPEKPTDFPIFVGDLAPEVNDYLLLTTIQARFPSCHTANVKVDTRTGVSRGYGFARLTDEGEYQRALIELGGLQIGSRAIRVSTVTPSARRGPPNGYYPPAGPYGHYQAQGMPNGAMDPSNTTVFVGGLVQPVTENDLRQHFQSFGVITHIKIPQGKGCAFVQFQQHPQAEMAIAQLNGTQLASSTIRLSWGRGHNGNHNAGAQPYHPHP</sequence>
<feature type="domain" description="RRM" evidence="4">
    <location>
        <begin position="15"/>
        <end position="95"/>
    </location>
</feature>
<evidence type="ECO:0000313" key="6">
    <source>
        <dbReference type="Proteomes" id="UP000268162"/>
    </source>
</evidence>
<protein>
    <recommendedName>
        <fullName evidence="4">RRM domain-containing protein</fullName>
    </recommendedName>
</protein>
<keyword evidence="1" id="KW-0677">Repeat</keyword>
<dbReference type="Proteomes" id="UP000268162">
    <property type="component" value="Unassembled WGS sequence"/>
</dbReference>
<keyword evidence="6" id="KW-1185">Reference proteome</keyword>
<dbReference type="InterPro" id="IPR035979">
    <property type="entry name" value="RBD_domain_sf"/>
</dbReference>
<organism evidence="5 6">
    <name type="scientific">Dimargaris cristalligena</name>
    <dbReference type="NCBI Taxonomy" id="215637"/>
    <lineage>
        <taxon>Eukaryota</taxon>
        <taxon>Fungi</taxon>
        <taxon>Fungi incertae sedis</taxon>
        <taxon>Zoopagomycota</taxon>
        <taxon>Kickxellomycotina</taxon>
        <taxon>Dimargaritomycetes</taxon>
        <taxon>Dimargaritales</taxon>
        <taxon>Dimargaritaceae</taxon>
        <taxon>Dimargaris</taxon>
    </lineage>
</organism>
<dbReference type="Pfam" id="PF00076">
    <property type="entry name" value="RRM_1"/>
    <property type="match status" value="3"/>
</dbReference>
<dbReference type="AlphaFoldDB" id="A0A4P9ZS70"/>
<dbReference type="FunFam" id="3.30.70.330:FF:000159">
    <property type="entry name" value="tRNA selenocysteine 1-associated protein 1"/>
    <property type="match status" value="1"/>
</dbReference>